<feature type="region of interest" description="Disordered" evidence="7">
    <location>
        <begin position="198"/>
        <end position="278"/>
    </location>
</feature>
<proteinExistence type="predicted"/>
<dbReference type="InterPro" id="IPR027084">
    <property type="entry name" value="Mps1_cat"/>
</dbReference>
<feature type="compositionally biased region" description="Polar residues" evidence="7">
    <location>
        <begin position="85"/>
        <end position="98"/>
    </location>
</feature>
<dbReference type="GO" id="GO:0005524">
    <property type="term" value="F:ATP binding"/>
    <property type="evidence" value="ECO:0007669"/>
    <property type="project" value="UniProtKB-UniRule"/>
</dbReference>
<dbReference type="EMBL" id="CM026425">
    <property type="protein sequence ID" value="KAG0576823.1"/>
    <property type="molecule type" value="Genomic_DNA"/>
</dbReference>
<keyword evidence="2" id="KW-0808">Transferase</keyword>
<dbReference type="FunFam" id="1.10.510.10:FF:000224">
    <property type="entry name" value="serine/threonine-protein kinase mph1 isoform X1"/>
    <property type="match status" value="1"/>
</dbReference>
<dbReference type="Gene3D" id="3.30.200.20">
    <property type="entry name" value="Phosphorylase Kinase, domain 1"/>
    <property type="match status" value="1"/>
</dbReference>
<feature type="compositionally biased region" description="Basic and acidic residues" evidence="7">
    <location>
        <begin position="739"/>
        <end position="750"/>
    </location>
</feature>
<feature type="compositionally biased region" description="Basic and acidic residues" evidence="7">
    <location>
        <begin position="355"/>
        <end position="396"/>
    </location>
</feature>
<sequence>MVYPESAMARRDPSSEKENLVPRAHKSEPGSGGLGSVRTRGLMSSEQRSHAVLKESSLQNQTPSAVTLGKTNVGSTEKDWDWLKNPSSDYSSGKQSAGSLERLREKIGQLKSVGAMKSASHKSSEHHRPLDTSTLEHHFVGEIHTRSSAPHVSDTPVHVYRDEKVLNSGGTQRETMRVESQRRKREMNSRIVSHAIPENTRSSVEQDTVSEDYGDLDKLPPLSTPSKSSSGKVNGLMQSHLPTINSGTSFKKKPSASDYLDGSRQSVQNKVDSEGNLTGELQSVSTSLIEKDMKGIVDQDSEGKCPVAGGSAQNISPREHEVKGSRESSVEHPVEIIEIHSIKFERSRFGGAMRLIREDPSRHPRVTRGSDDHSPGSEKSAEDDRRSPEAQHESKTSENYVSVHTSAPTILEVGTLSASKKYQRAIQHSSGQTVEEYLSEHRKRKAEADPSITDTSPLLSGVFLDNQVSAGIAMEAHEAHEAHEDVSKGRSLTQRERERKRERGREITVKETKAELNALEQSGDRWNEDVAGHPPTATKGTPGNEREPWAWKTARDSRSLALASPTLPEHSKSGKFVGGIPPRYVPPNLESRERKAEVNVSPASDGVEHHSGVLKQTNEPEECDPNNGAMAHSNLRVKGIGSTEDSAVNHLSDTFSAITIEENCPNGVTKISSQARTLTQVSGHHMNVVPTENVSHTGVTGVTSLTGLTPQSVGIPHKTAVTSSHGVEQQHRPQSLQPSRERDRVTELSDRNGLPKSAARSVPTAPEVPVHDAHEGHSAKSSDPPKDRGDKNQEIPPNNSQVTRKTRTETENDKFVYVNGIRYQKLGKIGKGGSSEVFKVIATDCSIYALKRINLKGRDWSTAQEFYQEIKYLKALRGKRHIIQLVDSEVTNKKVLEKKTESGDITEEAFIYMVLEFGEIDLAGMLSAKRKEMHINNETKLDENWLRFYWQQILKAVKTIHDERIVHSDLKPANFMLVRGELKLIDFGIAKAIQNDTTNIVKENQTGTLNYMAPEAFLQNQTDEAGLEIKIGRASDIWSLGCIFYQMVYGQTPFAELSFYSKITAITNPHHKINYPRLSNPWLLDIMKRCLTWDRRKRLRIPELLEHPFIQPQELLEQIYQTLARTPSSERSHVVDLILSSYGSWGPKHVSGNSRHSGHESPT</sequence>
<evidence type="ECO:0000256" key="2">
    <source>
        <dbReference type="ARBA" id="ARBA00022679"/>
    </source>
</evidence>
<feature type="compositionally biased region" description="Basic and acidic residues" evidence="7">
    <location>
        <begin position="769"/>
        <end position="793"/>
    </location>
</feature>
<dbReference type="Proteomes" id="UP000822688">
    <property type="component" value="Chromosome 5"/>
</dbReference>
<evidence type="ECO:0000313" key="9">
    <source>
        <dbReference type="EMBL" id="KAG0576823.1"/>
    </source>
</evidence>
<feature type="compositionally biased region" description="Polar residues" evidence="7">
    <location>
        <begin position="720"/>
        <end position="738"/>
    </location>
</feature>
<comment type="caution">
    <text evidence="9">The sequence shown here is derived from an EMBL/GenBank/DDBJ whole genome shotgun (WGS) entry which is preliminary data.</text>
</comment>
<evidence type="ECO:0000256" key="5">
    <source>
        <dbReference type="ARBA" id="ARBA00022840"/>
    </source>
</evidence>
<dbReference type="GO" id="GO:0098813">
    <property type="term" value="P:nuclear chromosome segregation"/>
    <property type="evidence" value="ECO:0007669"/>
    <property type="project" value="UniProtKB-ARBA"/>
</dbReference>
<dbReference type="CDD" id="cd14131">
    <property type="entry name" value="PKc_Mps1"/>
    <property type="match status" value="1"/>
</dbReference>
<dbReference type="PROSITE" id="PS00107">
    <property type="entry name" value="PROTEIN_KINASE_ATP"/>
    <property type="match status" value="1"/>
</dbReference>
<keyword evidence="4" id="KW-0418">Kinase</keyword>
<evidence type="ECO:0000313" key="10">
    <source>
        <dbReference type="Proteomes" id="UP000822688"/>
    </source>
</evidence>
<feature type="compositionally biased region" description="Basic and acidic residues" evidence="7">
    <location>
        <begin position="8"/>
        <end position="28"/>
    </location>
</feature>
<accession>A0A8T0I2D9</accession>
<dbReference type="PANTHER" id="PTHR22974:SF21">
    <property type="entry name" value="DUAL SPECIFICITY PROTEIN KINASE TTK"/>
    <property type="match status" value="1"/>
</dbReference>
<dbReference type="PROSITE" id="PS50011">
    <property type="entry name" value="PROTEIN_KINASE_DOM"/>
    <property type="match status" value="1"/>
</dbReference>
<feature type="compositionally biased region" description="Low complexity" evidence="7">
    <location>
        <begin position="219"/>
        <end position="232"/>
    </location>
</feature>
<dbReference type="GO" id="GO:0000776">
    <property type="term" value="C:kinetochore"/>
    <property type="evidence" value="ECO:0007669"/>
    <property type="project" value="TreeGrafter"/>
</dbReference>
<gene>
    <name evidence="9" type="ORF">KC19_5G110400</name>
</gene>
<feature type="compositionally biased region" description="Polar residues" evidence="7">
    <location>
        <begin position="236"/>
        <end position="249"/>
    </location>
</feature>
<feature type="compositionally biased region" description="Polar residues" evidence="7">
    <location>
        <begin position="56"/>
        <end position="75"/>
    </location>
</feature>
<evidence type="ECO:0000256" key="3">
    <source>
        <dbReference type="ARBA" id="ARBA00022741"/>
    </source>
</evidence>
<evidence type="ECO:0000256" key="6">
    <source>
        <dbReference type="PROSITE-ProRule" id="PRU10141"/>
    </source>
</evidence>
<dbReference type="Gene3D" id="1.10.510.10">
    <property type="entry name" value="Transferase(Phosphotransferase) domain 1"/>
    <property type="match status" value="1"/>
</dbReference>
<feature type="region of interest" description="Disordered" evidence="7">
    <location>
        <begin position="427"/>
        <end position="453"/>
    </location>
</feature>
<evidence type="ECO:0000256" key="4">
    <source>
        <dbReference type="ARBA" id="ARBA00022777"/>
    </source>
</evidence>
<dbReference type="GO" id="GO:0007094">
    <property type="term" value="P:mitotic spindle assembly checkpoint signaling"/>
    <property type="evidence" value="ECO:0007669"/>
    <property type="project" value="TreeGrafter"/>
</dbReference>
<feature type="region of interest" description="Disordered" evidence="7">
    <location>
        <begin position="478"/>
        <end position="628"/>
    </location>
</feature>
<feature type="region of interest" description="Disordered" evidence="7">
    <location>
        <begin position="707"/>
        <end position="808"/>
    </location>
</feature>
<reference evidence="9" key="1">
    <citation type="submission" date="2020-06" db="EMBL/GenBank/DDBJ databases">
        <title>WGS assembly of Ceratodon purpureus strain R40.</title>
        <authorList>
            <person name="Carey S.B."/>
            <person name="Jenkins J."/>
            <person name="Shu S."/>
            <person name="Lovell J.T."/>
            <person name="Sreedasyam A."/>
            <person name="Maumus F."/>
            <person name="Tiley G.P."/>
            <person name="Fernandez-Pozo N."/>
            <person name="Barry K."/>
            <person name="Chen C."/>
            <person name="Wang M."/>
            <person name="Lipzen A."/>
            <person name="Daum C."/>
            <person name="Saski C.A."/>
            <person name="Payton A.C."/>
            <person name="Mcbreen J.C."/>
            <person name="Conrad R.E."/>
            <person name="Kollar L.M."/>
            <person name="Olsson S."/>
            <person name="Huttunen S."/>
            <person name="Landis J.B."/>
            <person name="Wickett N.J."/>
            <person name="Johnson M.G."/>
            <person name="Rensing S.A."/>
            <person name="Grimwood J."/>
            <person name="Schmutz J."/>
            <person name="Mcdaniel S.F."/>
        </authorList>
    </citation>
    <scope>NUCLEOTIDE SEQUENCE</scope>
    <source>
        <strain evidence="9">R40</strain>
    </source>
</reference>
<organism evidence="9 10">
    <name type="scientific">Ceratodon purpureus</name>
    <name type="common">Fire moss</name>
    <name type="synonym">Dicranum purpureum</name>
    <dbReference type="NCBI Taxonomy" id="3225"/>
    <lineage>
        <taxon>Eukaryota</taxon>
        <taxon>Viridiplantae</taxon>
        <taxon>Streptophyta</taxon>
        <taxon>Embryophyta</taxon>
        <taxon>Bryophyta</taxon>
        <taxon>Bryophytina</taxon>
        <taxon>Bryopsida</taxon>
        <taxon>Dicranidae</taxon>
        <taxon>Pseudoditrichales</taxon>
        <taxon>Ditrichaceae</taxon>
        <taxon>Ceratodon</taxon>
    </lineage>
</organism>
<dbReference type="InterPro" id="IPR011009">
    <property type="entry name" value="Kinase-like_dom_sf"/>
</dbReference>
<feature type="compositionally biased region" description="Polar residues" evidence="7">
    <location>
        <begin position="263"/>
        <end position="278"/>
    </location>
</feature>
<keyword evidence="1" id="KW-0723">Serine/threonine-protein kinase</keyword>
<feature type="compositionally biased region" description="Basic and acidic residues" evidence="7">
    <location>
        <begin position="317"/>
        <end position="330"/>
    </location>
</feature>
<dbReference type="Pfam" id="PF00069">
    <property type="entry name" value="Pkinase"/>
    <property type="match status" value="1"/>
</dbReference>
<dbReference type="GO" id="GO:0004712">
    <property type="term" value="F:protein serine/threonine/tyrosine kinase activity"/>
    <property type="evidence" value="ECO:0007669"/>
    <property type="project" value="TreeGrafter"/>
</dbReference>
<keyword evidence="5 6" id="KW-0067">ATP-binding</keyword>
<keyword evidence="10" id="KW-1185">Reference proteome</keyword>
<protein>
    <recommendedName>
        <fullName evidence="8">Protein kinase domain-containing protein</fullName>
    </recommendedName>
</protein>
<dbReference type="PROSITE" id="PS00108">
    <property type="entry name" value="PROTEIN_KINASE_ST"/>
    <property type="match status" value="1"/>
</dbReference>
<dbReference type="GO" id="GO:0033316">
    <property type="term" value="P:meiotic spindle assembly checkpoint signaling"/>
    <property type="evidence" value="ECO:0007669"/>
    <property type="project" value="TreeGrafter"/>
</dbReference>
<dbReference type="GO" id="GO:0034501">
    <property type="term" value="P:protein localization to kinetochore"/>
    <property type="evidence" value="ECO:0007669"/>
    <property type="project" value="TreeGrafter"/>
</dbReference>
<keyword evidence="3 6" id="KW-0547">Nucleotide-binding</keyword>
<evidence type="ECO:0000256" key="1">
    <source>
        <dbReference type="ARBA" id="ARBA00022527"/>
    </source>
</evidence>
<dbReference type="InterPro" id="IPR008271">
    <property type="entry name" value="Ser/Thr_kinase_AS"/>
</dbReference>
<feature type="binding site" evidence="6">
    <location>
        <position position="851"/>
    </location>
    <ligand>
        <name>ATP</name>
        <dbReference type="ChEBI" id="CHEBI:30616"/>
    </ligand>
</feature>
<dbReference type="AlphaFoldDB" id="A0A8T0I2D9"/>
<dbReference type="GO" id="GO:0004674">
    <property type="term" value="F:protein serine/threonine kinase activity"/>
    <property type="evidence" value="ECO:0007669"/>
    <property type="project" value="UniProtKB-KW"/>
</dbReference>
<evidence type="ECO:0000259" key="8">
    <source>
        <dbReference type="PROSITE" id="PS50011"/>
    </source>
</evidence>
<evidence type="ECO:0000256" key="7">
    <source>
        <dbReference type="SAM" id="MobiDB-lite"/>
    </source>
</evidence>
<dbReference type="InterPro" id="IPR017441">
    <property type="entry name" value="Protein_kinase_ATP_BS"/>
</dbReference>
<dbReference type="FunFam" id="3.30.200.20:FF:000131">
    <property type="entry name" value="Dual specificity protein kinase TTK"/>
    <property type="match status" value="1"/>
</dbReference>
<dbReference type="PANTHER" id="PTHR22974">
    <property type="entry name" value="MIXED LINEAGE PROTEIN KINASE"/>
    <property type="match status" value="1"/>
</dbReference>
<dbReference type="GO" id="GO:0005634">
    <property type="term" value="C:nucleus"/>
    <property type="evidence" value="ECO:0007669"/>
    <property type="project" value="TreeGrafter"/>
</dbReference>
<feature type="compositionally biased region" description="Basic and acidic residues" evidence="7">
    <location>
        <begin position="478"/>
        <end position="514"/>
    </location>
</feature>
<dbReference type="InterPro" id="IPR000719">
    <property type="entry name" value="Prot_kinase_dom"/>
</dbReference>
<dbReference type="SUPFAM" id="SSF56112">
    <property type="entry name" value="Protein kinase-like (PK-like)"/>
    <property type="match status" value="1"/>
</dbReference>
<dbReference type="SMART" id="SM00220">
    <property type="entry name" value="S_TKc"/>
    <property type="match status" value="1"/>
</dbReference>
<feature type="region of interest" description="Disordered" evidence="7">
    <location>
        <begin position="299"/>
        <end position="330"/>
    </location>
</feature>
<feature type="region of interest" description="Disordered" evidence="7">
    <location>
        <begin position="1"/>
        <end position="99"/>
    </location>
</feature>
<feature type="domain" description="Protein kinase" evidence="8">
    <location>
        <begin position="823"/>
        <end position="1110"/>
    </location>
</feature>
<feature type="compositionally biased region" description="Basic and acidic residues" evidence="7">
    <location>
        <begin position="522"/>
        <end position="531"/>
    </location>
</feature>
<feature type="compositionally biased region" description="Basic and acidic residues" evidence="7">
    <location>
        <begin position="544"/>
        <end position="558"/>
    </location>
</feature>
<name>A0A8T0I2D9_CERPU</name>
<feature type="region of interest" description="Disordered" evidence="7">
    <location>
        <begin position="355"/>
        <end position="403"/>
    </location>
</feature>